<dbReference type="EMBL" id="JAAVMX010000001">
    <property type="protein sequence ID" value="KAF4513568.1"/>
    <property type="molecule type" value="Genomic_DNA"/>
</dbReference>
<comment type="caution">
    <text evidence="2">The sequence shown here is derived from an EMBL/GenBank/DDBJ whole genome shotgun (WGS) entry which is preliminary data.</text>
</comment>
<protein>
    <submittedName>
        <fullName evidence="2">Uncharacterized protein</fullName>
    </submittedName>
</protein>
<feature type="transmembrane region" description="Helical" evidence="1">
    <location>
        <begin position="46"/>
        <end position="66"/>
    </location>
</feature>
<evidence type="ECO:0000256" key="1">
    <source>
        <dbReference type="SAM" id="Phobius"/>
    </source>
</evidence>
<reference evidence="2 3" key="1">
    <citation type="journal article" date="2020" name="Genome Biol. Evol.">
        <title>A new high-quality draft genome assembly of the Chinese cordyceps Ophiocordyceps sinensis.</title>
        <authorList>
            <person name="Shu R."/>
            <person name="Zhang J."/>
            <person name="Meng Q."/>
            <person name="Zhang H."/>
            <person name="Zhou G."/>
            <person name="Li M."/>
            <person name="Wu P."/>
            <person name="Zhao Y."/>
            <person name="Chen C."/>
            <person name="Qin Q."/>
        </authorList>
    </citation>
    <scope>NUCLEOTIDE SEQUENCE [LARGE SCALE GENOMIC DNA]</scope>
    <source>
        <strain evidence="2 3">IOZ07</strain>
    </source>
</reference>
<keyword evidence="1" id="KW-0812">Transmembrane</keyword>
<dbReference type="AlphaFoldDB" id="A0A8H4Q0A7"/>
<evidence type="ECO:0000313" key="2">
    <source>
        <dbReference type="EMBL" id="KAF4513568.1"/>
    </source>
</evidence>
<keyword evidence="1" id="KW-1133">Transmembrane helix</keyword>
<proteinExistence type="predicted"/>
<keyword evidence="1" id="KW-0472">Membrane</keyword>
<gene>
    <name evidence="2" type="ORF">G6O67_000823</name>
</gene>
<dbReference type="Proteomes" id="UP000557566">
    <property type="component" value="Unassembled WGS sequence"/>
</dbReference>
<feature type="transmembrane region" description="Helical" evidence="1">
    <location>
        <begin position="12"/>
        <end position="34"/>
    </location>
</feature>
<keyword evidence="3" id="KW-1185">Reference proteome</keyword>
<accession>A0A8H4Q0A7</accession>
<evidence type="ECO:0000313" key="3">
    <source>
        <dbReference type="Proteomes" id="UP000557566"/>
    </source>
</evidence>
<sequence>MPDSPTVKIHDNLDVAVFVVTWGETVAFLKHLFIGDANIMGLPEVPIGQVVVDTVTCIVAMVALWYSRGAYLLSEKAAAPEGGDVGAERKRDLFAMNASIT</sequence>
<name>A0A8H4Q0A7_9HYPO</name>
<organism evidence="2 3">
    <name type="scientific">Ophiocordyceps sinensis</name>
    <dbReference type="NCBI Taxonomy" id="72228"/>
    <lineage>
        <taxon>Eukaryota</taxon>
        <taxon>Fungi</taxon>
        <taxon>Dikarya</taxon>
        <taxon>Ascomycota</taxon>
        <taxon>Pezizomycotina</taxon>
        <taxon>Sordariomycetes</taxon>
        <taxon>Hypocreomycetidae</taxon>
        <taxon>Hypocreales</taxon>
        <taxon>Ophiocordycipitaceae</taxon>
        <taxon>Ophiocordyceps</taxon>
    </lineage>
</organism>